<dbReference type="AlphaFoldDB" id="W5SM24"/>
<protein>
    <submittedName>
        <fullName evidence="1">ERF superfamily protein</fullName>
    </submittedName>
</protein>
<accession>W5SM24</accession>
<name>W5SM24_9SPIR</name>
<keyword evidence="1" id="KW-0614">Plasmid</keyword>
<dbReference type="EMBL" id="CP004343">
    <property type="protein sequence ID" value="AHH07942.1"/>
    <property type="molecule type" value="Genomic_DNA"/>
</dbReference>
<dbReference type="HOGENOM" id="CLU_2092074_0_0_12"/>
<gene>
    <name evidence="1" type="ORF">BCD_1876</name>
</gene>
<sequence>MRIGLNGVNKNLDGYGYKYQDFNEIVREVKNVIKEHNLYFGFVQIPTTKSIDCYLVNVVTQLVGSAITYFKLYALVAYLSIESEVDTDASNLDIEQKNKLKIILVIVKIAVQTNYL</sequence>
<proteinExistence type="predicted"/>
<evidence type="ECO:0000313" key="1">
    <source>
        <dbReference type="EMBL" id="AHH07942.1"/>
    </source>
</evidence>
<geneLocation type="plasmid" evidence="1">
    <name>unnamed</name>
</geneLocation>
<reference evidence="1" key="1">
    <citation type="submission" date="2013-02" db="EMBL/GenBank/DDBJ databases">
        <title>Comparative genomics of Borrelia species.</title>
        <authorList>
            <person name="Schwan T.G."/>
            <person name="Raffel S.J."/>
            <person name="Porcella S.F."/>
        </authorList>
    </citation>
    <scope>NUCLEOTIDE SEQUENCE</scope>
    <source>
        <strain evidence="1">DOU</strain>
        <plasmid evidence="1">unnamed</plasmid>
    </source>
</reference>
<organism evidence="1">
    <name type="scientific">Borrelia crocidurae DOU</name>
    <dbReference type="NCBI Taxonomy" id="1293575"/>
    <lineage>
        <taxon>Bacteria</taxon>
        <taxon>Pseudomonadati</taxon>
        <taxon>Spirochaetota</taxon>
        <taxon>Spirochaetia</taxon>
        <taxon>Spirochaetales</taxon>
        <taxon>Borreliaceae</taxon>
        <taxon>Borrelia</taxon>
    </lineage>
</organism>
<dbReference type="InterPro" id="IPR007499">
    <property type="entry name" value="ERF_bacteria_virus"/>
</dbReference>
<dbReference type="RefSeq" id="WP_025401679.1">
    <property type="nucleotide sequence ID" value="NZ_CP004343.1"/>
</dbReference>
<dbReference type="Pfam" id="PF04404">
    <property type="entry name" value="ERF"/>
    <property type="match status" value="2"/>
</dbReference>